<accession>A0A927Q1B9</accession>
<feature type="compositionally biased region" description="Pro residues" evidence="1">
    <location>
        <begin position="1"/>
        <end position="10"/>
    </location>
</feature>
<reference evidence="2" key="1">
    <citation type="submission" date="2020-09" db="EMBL/GenBank/DDBJ databases">
        <title>Nocardioides sp. strain MJB4 16S ribosomal RNA gene Genome sequencing and assembly.</title>
        <authorList>
            <person name="Kim I."/>
        </authorList>
    </citation>
    <scope>NUCLEOTIDE SEQUENCE</scope>
    <source>
        <strain evidence="2">MJB4</strain>
    </source>
</reference>
<dbReference type="EMBL" id="JACYXZ010000002">
    <property type="protein sequence ID" value="MBD8869897.1"/>
    <property type="molecule type" value="Genomic_DNA"/>
</dbReference>
<dbReference type="Proteomes" id="UP000616839">
    <property type="component" value="Unassembled WGS sequence"/>
</dbReference>
<name>A0A927Q1B9_9ACTN</name>
<dbReference type="AlphaFoldDB" id="A0A927Q1B9"/>
<feature type="region of interest" description="Disordered" evidence="1">
    <location>
        <begin position="1"/>
        <end position="27"/>
    </location>
</feature>
<comment type="caution">
    <text evidence="2">The sequence shown here is derived from an EMBL/GenBank/DDBJ whole genome shotgun (WGS) entry which is preliminary data.</text>
</comment>
<dbReference type="RefSeq" id="WP_192142893.1">
    <property type="nucleotide sequence ID" value="NZ_JACYXZ010000002.1"/>
</dbReference>
<sequence>MNATVPPPQSGDPASADGQGATESEQELGAELEQVEYTTELVEVFPNVVAVFGVLPTELEHVLEPLNAGLLSVFDHDYVNNALSVLGNGATVGGNLAQAAMGMQGLYKMADESQALLKAGGKLAAKEGKNLGTILLPKGVEKGIAQARFTPAAGLTAAQTAAAIGPALAMLALQAQLNQVSSLVQKNIELTSQVIEASRRTERATLMSLVDTVDQALEDARAAGSVPRSLWETVASKKANLDAERKKYRSHVEAHIEKVTNATLHQRREYLQTNAQAVVFDAFALLSTLKAWTGYQAIAAAVAREAGADSPAEAKHFDSIVANTRRDFEADMTEATRVVGSLTRELRIIAELPGPTTILLSTKRKDAEAARRISESVLAAIAPLSDALLPPREPLEAPDVLCASADAGVDPYLRILRWMLEPDEEVRFLGIGKDAHAQGKVAALVGATKDKITSTLDKDPAQLLVVGTDRRVLTTDTHAFLKRAEFRYDDGLDTVRYVRSLPVQGEATARRVDLITKDRNHEWQFGSDVDASEVDALAAILAESMDLPEYERDELRSRRGPVKELVNAPSA</sequence>
<gene>
    <name evidence="2" type="ORF">IE331_09700</name>
</gene>
<feature type="region of interest" description="Disordered" evidence="1">
    <location>
        <begin position="551"/>
        <end position="571"/>
    </location>
</feature>
<proteinExistence type="predicted"/>
<evidence type="ECO:0000313" key="2">
    <source>
        <dbReference type="EMBL" id="MBD8869897.1"/>
    </source>
</evidence>
<protein>
    <submittedName>
        <fullName evidence="2">Uncharacterized protein</fullName>
    </submittedName>
</protein>
<keyword evidence="3" id="KW-1185">Reference proteome</keyword>
<evidence type="ECO:0000313" key="3">
    <source>
        <dbReference type="Proteomes" id="UP000616839"/>
    </source>
</evidence>
<evidence type="ECO:0000256" key="1">
    <source>
        <dbReference type="SAM" id="MobiDB-lite"/>
    </source>
</evidence>
<organism evidence="2 3">
    <name type="scientific">Nocardioides donggukensis</name>
    <dbReference type="NCBI Taxonomy" id="2774019"/>
    <lineage>
        <taxon>Bacteria</taxon>
        <taxon>Bacillati</taxon>
        <taxon>Actinomycetota</taxon>
        <taxon>Actinomycetes</taxon>
        <taxon>Propionibacteriales</taxon>
        <taxon>Nocardioidaceae</taxon>
        <taxon>Nocardioides</taxon>
    </lineage>
</organism>